<comment type="caution">
    <text evidence="1">The sequence shown here is derived from an EMBL/GenBank/DDBJ whole genome shotgun (WGS) entry which is preliminary data.</text>
</comment>
<organism evidence="1 2">
    <name type="scientific">Saccharopolyspora ipomoeae</name>
    <dbReference type="NCBI Taxonomy" id="3042027"/>
    <lineage>
        <taxon>Bacteria</taxon>
        <taxon>Bacillati</taxon>
        <taxon>Actinomycetota</taxon>
        <taxon>Actinomycetes</taxon>
        <taxon>Pseudonocardiales</taxon>
        <taxon>Pseudonocardiaceae</taxon>
        <taxon>Saccharopolyspora</taxon>
    </lineage>
</organism>
<name>A0ABT6PXG1_9PSEU</name>
<reference evidence="1 2" key="1">
    <citation type="submission" date="2023-04" db="EMBL/GenBank/DDBJ databases">
        <title>Draft genome sequence of Saccharopolyspora sp. TS4A08 isolated from sweet potato rhizospheric soil.</title>
        <authorList>
            <person name="Suksaard P."/>
            <person name="Duangmal K."/>
        </authorList>
    </citation>
    <scope>NUCLEOTIDE SEQUENCE [LARGE SCALE GENOMIC DNA]</scope>
    <source>
        <strain evidence="1 2">TS4A08</strain>
    </source>
</reference>
<keyword evidence="2" id="KW-1185">Reference proteome</keyword>
<keyword evidence="1" id="KW-0540">Nuclease</keyword>
<sequence>MVSMREKVQALLDEGGTSYASEAGIKLADKPSPLYRLVVLSVLLSTRIKAEIAVDAARELAQWNSPQKMFDATWQQRVDALGRAHYRRYDESTSTALGRGAEKILDQYHGDLRKLRAKADGDPEQMRTLLMDLPRLGPVGADIFCREAQLVWPELRPYFDSKALSGAKKLGLPTDPDALADLVEGHDLARLAAALVRTTLDRSLASAVG</sequence>
<gene>
    <name evidence="1" type="ORF">QFW96_25745</name>
</gene>
<evidence type="ECO:0000313" key="2">
    <source>
        <dbReference type="Proteomes" id="UP001237595"/>
    </source>
</evidence>
<proteinExistence type="predicted"/>
<dbReference type="EMBL" id="JASAOF010000024">
    <property type="protein sequence ID" value="MDI2032051.1"/>
    <property type="molecule type" value="Genomic_DNA"/>
</dbReference>
<keyword evidence="1" id="KW-0378">Hydrolase</keyword>
<protein>
    <submittedName>
        <fullName evidence="1">Endonuclease</fullName>
    </submittedName>
</protein>
<evidence type="ECO:0000313" key="1">
    <source>
        <dbReference type="EMBL" id="MDI2032051.1"/>
    </source>
</evidence>
<dbReference type="InterPro" id="IPR011257">
    <property type="entry name" value="DNA_glycosylase"/>
</dbReference>
<dbReference type="SUPFAM" id="SSF48150">
    <property type="entry name" value="DNA-glycosylase"/>
    <property type="match status" value="1"/>
</dbReference>
<dbReference type="RefSeq" id="WP_281458370.1">
    <property type="nucleotide sequence ID" value="NZ_JASAOF010000024.1"/>
</dbReference>
<dbReference type="GO" id="GO:0004519">
    <property type="term" value="F:endonuclease activity"/>
    <property type="evidence" value="ECO:0007669"/>
    <property type="project" value="UniProtKB-KW"/>
</dbReference>
<keyword evidence="1" id="KW-0255">Endonuclease</keyword>
<dbReference type="Proteomes" id="UP001237595">
    <property type="component" value="Unassembled WGS sequence"/>
</dbReference>
<accession>A0ABT6PXG1</accession>